<dbReference type="CDD" id="cd02956">
    <property type="entry name" value="ybbN"/>
    <property type="match status" value="1"/>
</dbReference>
<dbReference type="EMBL" id="CP009249">
    <property type="protein sequence ID" value="APT92755.1"/>
    <property type="molecule type" value="Genomic_DNA"/>
</dbReference>
<dbReference type="PROSITE" id="PS51352">
    <property type="entry name" value="THIOREDOXIN_2"/>
    <property type="match status" value="1"/>
</dbReference>
<dbReference type="InterPro" id="IPR011990">
    <property type="entry name" value="TPR-like_helical_dom_sf"/>
</dbReference>
<organism evidence="5 6">
    <name type="scientific">Corynebacterium phocae</name>
    <dbReference type="NCBI Taxonomy" id="161895"/>
    <lineage>
        <taxon>Bacteria</taxon>
        <taxon>Bacillati</taxon>
        <taxon>Actinomycetota</taxon>
        <taxon>Actinomycetes</taxon>
        <taxon>Mycobacteriales</taxon>
        <taxon>Corynebacteriaceae</taxon>
        <taxon>Corynebacterium</taxon>
    </lineage>
</organism>
<dbReference type="AlphaFoldDB" id="A0A1L7D3S3"/>
<evidence type="ECO:0000313" key="6">
    <source>
        <dbReference type="Proteomes" id="UP000185491"/>
    </source>
</evidence>
<evidence type="ECO:0000256" key="1">
    <source>
        <dbReference type="ARBA" id="ARBA00003318"/>
    </source>
</evidence>
<gene>
    <name evidence="5" type="ORF">CPHO_07465</name>
</gene>
<dbReference type="RefSeq" id="WP_075734577.1">
    <property type="nucleotide sequence ID" value="NZ_CP009249.1"/>
</dbReference>
<evidence type="ECO:0000256" key="2">
    <source>
        <dbReference type="ARBA" id="ARBA00008987"/>
    </source>
</evidence>
<dbReference type="KEGG" id="cpho:CPHO_07465"/>
<dbReference type="Proteomes" id="UP000185491">
    <property type="component" value="Chromosome"/>
</dbReference>
<dbReference type="Pfam" id="PF00085">
    <property type="entry name" value="Thioredoxin"/>
    <property type="match status" value="1"/>
</dbReference>
<dbReference type="GO" id="GO:0015035">
    <property type="term" value="F:protein-disulfide reductase activity"/>
    <property type="evidence" value="ECO:0007669"/>
    <property type="project" value="TreeGrafter"/>
</dbReference>
<name>A0A1L7D3S3_9CORY</name>
<dbReference type="PANTHER" id="PTHR45663:SF11">
    <property type="entry name" value="GEO12009P1"/>
    <property type="match status" value="1"/>
</dbReference>
<reference evidence="5 6" key="1">
    <citation type="submission" date="2014-08" db="EMBL/GenBank/DDBJ databases">
        <title>Complete genome sequence of Corynebacterium phocae M408/89/1(T)(=DSM 44612(T)), isolated from the common seal (Phoca vitulina).</title>
        <authorList>
            <person name="Ruckert C."/>
            <person name="Albersmeier A."/>
            <person name="Winkler A."/>
            <person name="Kalinowski J."/>
        </authorList>
    </citation>
    <scope>NUCLEOTIDE SEQUENCE [LARGE SCALE GENOMIC DNA]</scope>
    <source>
        <strain evidence="5 6">M408/89/1</strain>
    </source>
</reference>
<dbReference type="OrthoDB" id="5181746at2"/>
<dbReference type="InterPro" id="IPR036249">
    <property type="entry name" value="Thioredoxin-like_sf"/>
</dbReference>
<evidence type="ECO:0000256" key="3">
    <source>
        <dbReference type="ARBA" id="ARBA00023284"/>
    </source>
</evidence>
<evidence type="ECO:0000313" key="5">
    <source>
        <dbReference type="EMBL" id="APT92755.1"/>
    </source>
</evidence>
<dbReference type="PANTHER" id="PTHR45663">
    <property type="entry name" value="GEO12009P1"/>
    <property type="match status" value="1"/>
</dbReference>
<comment type="similarity">
    <text evidence="2">Belongs to the thioredoxin family.</text>
</comment>
<comment type="function">
    <text evidence="1">Participates in various redox reactions through the reversible oxidation of its active center dithiol to a disulfide and catalyzes dithiol-disulfide exchange reactions.</text>
</comment>
<dbReference type="STRING" id="161895.CPHO_07465"/>
<proteinExistence type="inferred from homology"/>
<dbReference type="Pfam" id="PF14561">
    <property type="entry name" value="TPR_20"/>
    <property type="match status" value="1"/>
</dbReference>
<sequence>MTTPQSMTGGVLDLAQLKAQAEAKAGATSQPGGSSSNSAQPGAIAPFFAVTEENFETDLVRRSTQVPVIALIGTARSPQSEQLKQDFAELAAQGGLSFVVGYVDADAHPQVAQVFGVQNLPTVVALAAGQPITSFEGGQPKEALEQWVAALVQQVGGKLEGLETGAGQPVEEEDALDPRVSEAEEALSKGDYDAAIAIYDGILAGDPAATEVKQARDTTRLLKRISGVTDPIAKAESDESVQAQLDAADAEVVAGAPEKAFTRLIEAMKLAVSEDKTLLRDRLLELFGLFDAADQRVLDARRALASALY</sequence>
<dbReference type="InterPro" id="IPR013766">
    <property type="entry name" value="Thioredoxin_domain"/>
</dbReference>
<keyword evidence="3" id="KW-0676">Redox-active center</keyword>
<dbReference type="Gene3D" id="3.40.30.10">
    <property type="entry name" value="Glutaredoxin"/>
    <property type="match status" value="1"/>
</dbReference>
<keyword evidence="6" id="KW-1185">Reference proteome</keyword>
<dbReference type="Gene3D" id="1.25.40.10">
    <property type="entry name" value="Tetratricopeptide repeat domain"/>
    <property type="match status" value="1"/>
</dbReference>
<dbReference type="SUPFAM" id="SSF52833">
    <property type="entry name" value="Thioredoxin-like"/>
    <property type="match status" value="1"/>
</dbReference>
<accession>A0A1L7D3S3</accession>
<evidence type="ECO:0000259" key="4">
    <source>
        <dbReference type="PROSITE" id="PS51352"/>
    </source>
</evidence>
<protein>
    <submittedName>
        <fullName evidence="5">Thioredoxin</fullName>
    </submittedName>
</protein>
<dbReference type="GO" id="GO:0005737">
    <property type="term" value="C:cytoplasm"/>
    <property type="evidence" value="ECO:0007669"/>
    <property type="project" value="TreeGrafter"/>
</dbReference>
<feature type="domain" description="Thioredoxin" evidence="4">
    <location>
        <begin position="39"/>
        <end position="153"/>
    </location>
</feature>
<dbReference type="GO" id="GO:0006950">
    <property type="term" value="P:response to stress"/>
    <property type="evidence" value="ECO:0007669"/>
    <property type="project" value="UniProtKB-ARBA"/>
</dbReference>